<dbReference type="GO" id="GO:0016779">
    <property type="term" value="F:nucleotidyltransferase activity"/>
    <property type="evidence" value="ECO:0007669"/>
    <property type="project" value="UniProtKB-KW"/>
</dbReference>
<comment type="caution">
    <text evidence="2">The sequence shown here is derived from an EMBL/GenBank/DDBJ whole genome shotgun (WGS) entry which is preliminary data.</text>
</comment>
<dbReference type="EMBL" id="JAIGYQ010000003">
    <property type="protein sequence ID" value="MBX7490408.1"/>
    <property type="molecule type" value="Genomic_DNA"/>
</dbReference>
<organism evidence="2 3">
    <name type="scientific">Helicobacter turcicus</name>
    <dbReference type="NCBI Taxonomy" id="2867412"/>
    <lineage>
        <taxon>Bacteria</taxon>
        <taxon>Pseudomonadati</taxon>
        <taxon>Campylobacterota</taxon>
        <taxon>Epsilonproteobacteria</taxon>
        <taxon>Campylobacterales</taxon>
        <taxon>Helicobacteraceae</taxon>
        <taxon>Helicobacter</taxon>
    </lineage>
</organism>
<dbReference type="CDD" id="cd02513">
    <property type="entry name" value="CMP-NeuAc_Synthase"/>
    <property type="match status" value="1"/>
</dbReference>
<dbReference type="PANTHER" id="PTHR21485">
    <property type="entry name" value="HAD SUPERFAMILY MEMBERS CMAS AND KDSC"/>
    <property type="match status" value="1"/>
</dbReference>
<proteinExistence type="predicted"/>
<dbReference type="Proteomes" id="UP000700059">
    <property type="component" value="Unassembled WGS sequence"/>
</dbReference>
<evidence type="ECO:0000313" key="2">
    <source>
        <dbReference type="EMBL" id="MBX7490408.1"/>
    </source>
</evidence>
<evidence type="ECO:0000256" key="1">
    <source>
        <dbReference type="NCBIfam" id="TIGR03584"/>
    </source>
</evidence>
<dbReference type="InterPro" id="IPR020039">
    <property type="entry name" value="PseF"/>
</dbReference>
<keyword evidence="2" id="KW-0548">Nucleotidyltransferase</keyword>
<reference evidence="2 3" key="1">
    <citation type="submission" date="2021-08" db="EMBL/GenBank/DDBJ databases">
        <title>Helicobacter spp. isolated from feces of Anatolian Ground Squirrel (Spermophilus xanthoprymnus) in Turkey.</title>
        <authorList>
            <person name="Aydin F."/>
            <person name="Abay S."/>
            <person name="Kayman T."/>
            <person name="Karakaya E."/>
            <person name="Saticioglu I.B."/>
        </authorList>
    </citation>
    <scope>NUCLEOTIDE SEQUENCE [LARGE SCALE GENOMIC DNA]</scope>
    <source>
        <strain evidence="2 3">Faydin-H70</strain>
    </source>
</reference>
<protein>
    <recommendedName>
        <fullName evidence="1">Pseudaminic acid cytidylyltransferase</fullName>
        <ecNumber evidence="1">2.7.7.81</ecNumber>
    </recommendedName>
</protein>
<dbReference type="RefSeq" id="WP_221531678.1">
    <property type="nucleotide sequence ID" value="NZ_JAIGYP010000003.1"/>
</dbReference>
<dbReference type="Gene3D" id="3.90.550.10">
    <property type="entry name" value="Spore Coat Polysaccharide Biosynthesis Protein SpsA, Chain A"/>
    <property type="match status" value="1"/>
</dbReference>
<dbReference type="InterPro" id="IPR003329">
    <property type="entry name" value="Cytidylyl_trans"/>
</dbReference>
<dbReference type="InterPro" id="IPR029044">
    <property type="entry name" value="Nucleotide-diphossugar_trans"/>
</dbReference>
<dbReference type="EC" id="2.7.7.81" evidence="1"/>
<dbReference type="Pfam" id="PF02348">
    <property type="entry name" value="CTP_transf_3"/>
    <property type="match status" value="1"/>
</dbReference>
<keyword evidence="3" id="KW-1185">Reference proteome</keyword>
<dbReference type="SUPFAM" id="SSF53448">
    <property type="entry name" value="Nucleotide-diphospho-sugar transferases"/>
    <property type="match status" value="1"/>
</dbReference>
<dbReference type="InterPro" id="IPR050793">
    <property type="entry name" value="CMP-NeuNAc_synthase"/>
</dbReference>
<evidence type="ECO:0000313" key="3">
    <source>
        <dbReference type="Proteomes" id="UP000700059"/>
    </source>
</evidence>
<keyword evidence="2" id="KW-0808">Transferase</keyword>
<name>A0ABS7JLY7_9HELI</name>
<gene>
    <name evidence="2" type="primary">pseF</name>
    <name evidence="2" type="ORF">K4G57_02800</name>
</gene>
<accession>A0ABS7JLY7</accession>
<sequence length="225" mass="26050">MQDCICVIPARGGSKRILRKNLKDFCGKPILAYSVENALKSEIFSKVIVSSDDTEILEYAKTLGATPLKRPESLSDDYTATREVILHVIDSINTESWVCCLYATAPLLDFNTLKNAFLLAQKNAQDCYCFSVVEYDYSPFRAFTITENKNKMLFKEYFAKRSQDLKKVYHDAGQFYFARAEIWKEKENIFENSFSFILPQSQVQDIDTLEDWNFAELKYKILKQN</sequence>
<dbReference type="NCBIfam" id="TIGR03584">
    <property type="entry name" value="PseF"/>
    <property type="match status" value="1"/>
</dbReference>
<dbReference type="PANTHER" id="PTHR21485:SF6">
    <property type="entry name" value="N-ACYLNEURAMINATE CYTIDYLYLTRANSFERASE-RELATED"/>
    <property type="match status" value="1"/>
</dbReference>